<dbReference type="RefSeq" id="WP_407348291.1">
    <property type="nucleotide sequence ID" value="NZ_CP136864.1"/>
</dbReference>
<evidence type="ECO:0000313" key="2">
    <source>
        <dbReference type="EMBL" id="WOJ93647.1"/>
    </source>
</evidence>
<name>A0ABZ0I3M1_9GAMM</name>
<sequence length="709" mass="77592">MFDADSRSSFVRAIISSFVILLALLVPPVWAAQPLPVKVVVLSMFENGEPTGDKPGELQLWLERNPDLKEMPFTMGEYSLYYSDRGLLVACLGGGIPNATASTMALGLDERFDLSNAYWLIAGIAGADPEDLSLGSAAWASAVVDGDLVYEIDAREIPDNWPYGFIPLGATEPADGSQDVSTGWTLDTISFELDRGLTEWAYQLTRTTALMDTPAMQAFRAEFEGYPLAQRPPFVTKGDTLSASTYWHGEKLNEWANDWLRVYAGESADFMTSNMEDSGTLTALHRLGRAGRVDPQRVLVLRTASNYTMPPKGRSAAWSTTADYPDGGLGALDTAQRVGQTVVDALIQGWAAYRDQLPRAEARIPVVFDTDMAIDDWSALLFLARHPRIELLAVTVSASGEAHCEPGTRNALALLDLVDPHNQVPVSCGDSYPMDGYFVFPVQWQKDMDTLSGVAITPSVREADPRHGVELLHDTIAAAKAPVTIIATGPLTNIAQWLDRYPGDSDKMDRLVVMGGALDAPGNIIVPGFTDDNPNTQAEWNIYVDALAADKVLRSDLPIELVGLDVTNHVKVTKEFAAQFKARVDNPAAQFWDEVLDANQWFIDSGEYYFWDVLAALAVVDRERFCEGDMLGLAVQHKETDQPWWPSSDKTMPSASSMGTPRRHFAAASAGVIEERDGPQNTLFCRDTDAEAAFELFMNTLTSGDAARD</sequence>
<gene>
    <name evidence="2" type="ORF">R0135_00420</name>
</gene>
<organism evidence="2 3">
    <name type="scientific">Congregibacter variabilis</name>
    <dbReference type="NCBI Taxonomy" id="3081200"/>
    <lineage>
        <taxon>Bacteria</taxon>
        <taxon>Pseudomonadati</taxon>
        <taxon>Pseudomonadota</taxon>
        <taxon>Gammaproteobacteria</taxon>
        <taxon>Cellvibrionales</taxon>
        <taxon>Halieaceae</taxon>
        <taxon>Congregibacter</taxon>
    </lineage>
</organism>
<proteinExistence type="predicted"/>
<dbReference type="EMBL" id="CP136864">
    <property type="protein sequence ID" value="WOJ93647.1"/>
    <property type="molecule type" value="Genomic_DNA"/>
</dbReference>
<keyword evidence="3" id="KW-1185">Reference proteome</keyword>
<dbReference type="Gene3D" id="3.40.50.1580">
    <property type="entry name" value="Nucleoside phosphorylase domain"/>
    <property type="match status" value="1"/>
</dbReference>
<dbReference type="GO" id="GO:0016787">
    <property type="term" value="F:hydrolase activity"/>
    <property type="evidence" value="ECO:0007669"/>
    <property type="project" value="UniProtKB-KW"/>
</dbReference>
<dbReference type="PANTHER" id="PTHR38643">
    <property type="entry name" value="PURINE NUCLEOSIDE PERMEASE C285.05-RELATED"/>
    <property type="match status" value="1"/>
</dbReference>
<dbReference type="Proteomes" id="UP001626537">
    <property type="component" value="Chromosome"/>
</dbReference>
<dbReference type="SUPFAM" id="SSF53167">
    <property type="entry name" value="Purine and uridine phosphorylases"/>
    <property type="match status" value="1"/>
</dbReference>
<keyword evidence="2" id="KW-0378">Hydrolase</keyword>
<dbReference type="Pfam" id="PF06516">
    <property type="entry name" value="NUP"/>
    <property type="match status" value="1"/>
</dbReference>
<dbReference type="InterPro" id="IPR009486">
    <property type="entry name" value="Pur_nuclsid_perm"/>
</dbReference>
<dbReference type="Gene3D" id="3.90.245.10">
    <property type="entry name" value="Ribonucleoside hydrolase-like"/>
    <property type="match status" value="1"/>
</dbReference>
<evidence type="ECO:0000313" key="3">
    <source>
        <dbReference type="Proteomes" id="UP001626537"/>
    </source>
</evidence>
<protein>
    <submittedName>
        <fullName evidence="2">Nucleoside hydrolase</fullName>
    </submittedName>
</protein>
<dbReference type="InterPro" id="IPR036452">
    <property type="entry name" value="Ribo_hydro-like"/>
</dbReference>
<dbReference type="InterPro" id="IPR035994">
    <property type="entry name" value="Nucleoside_phosphorylase_sf"/>
</dbReference>
<dbReference type="InterPro" id="IPR001910">
    <property type="entry name" value="Inosine/uridine_hydrolase_dom"/>
</dbReference>
<dbReference type="Pfam" id="PF01156">
    <property type="entry name" value="IU_nuc_hydro"/>
    <property type="match status" value="1"/>
</dbReference>
<feature type="domain" description="Inosine/uridine-preferring nucleoside hydrolase" evidence="1">
    <location>
        <begin position="366"/>
        <end position="639"/>
    </location>
</feature>
<accession>A0ABZ0I3M1</accession>
<evidence type="ECO:0000259" key="1">
    <source>
        <dbReference type="Pfam" id="PF01156"/>
    </source>
</evidence>
<dbReference type="PANTHER" id="PTHR38643:SF1">
    <property type="entry name" value="PURINE NUCLEOSIDE PERMEASE C285.05-RELATED"/>
    <property type="match status" value="1"/>
</dbReference>
<dbReference type="SUPFAM" id="SSF53590">
    <property type="entry name" value="Nucleoside hydrolase"/>
    <property type="match status" value="1"/>
</dbReference>
<reference evidence="2 3" key="1">
    <citation type="submission" date="2023-10" db="EMBL/GenBank/DDBJ databases">
        <title>Two novel species belonging to the OM43/NOR5 clade.</title>
        <authorList>
            <person name="Park M."/>
        </authorList>
    </citation>
    <scope>NUCLEOTIDE SEQUENCE [LARGE SCALE GENOMIC DNA]</scope>
    <source>
        <strain evidence="2 3">IMCC43200</strain>
    </source>
</reference>